<evidence type="ECO:0000259" key="6">
    <source>
        <dbReference type="PROSITE" id="PS51352"/>
    </source>
</evidence>
<gene>
    <name evidence="7" type="ORF">FSB73_01355</name>
</gene>
<dbReference type="InterPro" id="IPR036249">
    <property type="entry name" value="Thioredoxin-like_sf"/>
</dbReference>
<evidence type="ECO:0000256" key="2">
    <source>
        <dbReference type="ARBA" id="ARBA00022748"/>
    </source>
</evidence>
<sequence length="413" mass="47891">MVINGNRFYKHILKITCRISILNLSLRSFIVCVVILFILPTSLLSQQNFDVSIVSDTSVNLKSLVVQYDNGLNLIPILNKTDTLHLEGKFFSRYLALELYYSDSGRYSRLDFFIDRCPATINLFKNKQNKLDYNSKSQNVKPIYDTTNRIVLIFKSLKETKLINEFLQQYGKQLYKTDSVTNRFFQLTKLRNASIMQAAKKNREDYFSFWYFKNEVITQAISFFVDDTTYFNSSYLHFLLVFLRSNFPKRYVDSPEGIQIINRLEGLIAPPKEKNIAPLFVTKNIKGNNVVLNNLKGKYVLLDFWATWCGPCMASIPLIKQIRADFSSDSLVIIGVDKDRDFNLFKKEIARSEMNWVHIFDVKNKITNLYGITAFPTTILIDKHGAIIYRHIGLLNNDDKKKIEGLIIGKHLL</sequence>
<feature type="domain" description="Thioredoxin" evidence="6">
    <location>
        <begin position="271"/>
        <end position="413"/>
    </location>
</feature>
<dbReference type="KEGG" id="agi:FSB73_01355"/>
<dbReference type="Proteomes" id="UP000321291">
    <property type="component" value="Chromosome"/>
</dbReference>
<keyword evidence="3" id="KW-1015">Disulfide bond</keyword>
<dbReference type="PANTHER" id="PTHR42852">
    <property type="entry name" value="THIOL:DISULFIDE INTERCHANGE PROTEIN DSBE"/>
    <property type="match status" value="1"/>
</dbReference>
<dbReference type="PROSITE" id="PS00194">
    <property type="entry name" value="THIOREDOXIN_1"/>
    <property type="match status" value="1"/>
</dbReference>
<dbReference type="OrthoDB" id="702151at2"/>
<dbReference type="SUPFAM" id="SSF52833">
    <property type="entry name" value="Thioredoxin-like"/>
    <property type="match status" value="1"/>
</dbReference>
<dbReference type="GO" id="GO:0030313">
    <property type="term" value="C:cell envelope"/>
    <property type="evidence" value="ECO:0007669"/>
    <property type="project" value="UniProtKB-SubCell"/>
</dbReference>
<dbReference type="CDD" id="cd02966">
    <property type="entry name" value="TlpA_like_family"/>
    <property type="match status" value="1"/>
</dbReference>
<evidence type="ECO:0000256" key="1">
    <source>
        <dbReference type="ARBA" id="ARBA00004196"/>
    </source>
</evidence>
<dbReference type="InterPro" id="IPR013766">
    <property type="entry name" value="Thioredoxin_domain"/>
</dbReference>
<keyword evidence="2" id="KW-0201">Cytochrome c-type biogenesis</keyword>
<accession>A0A5B8VGD0</accession>
<dbReference type="InterPro" id="IPR000866">
    <property type="entry name" value="AhpC/TSA"/>
</dbReference>
<dbReference type="Gene3D" id="3.40.30.10">
    <property type="entry name" value="Glutaredoxin"/>
    <property type="match status" value="1"/>
</dbReference>
<dbReference type="GO" id="GO:0016209">
    <property type="term" value="F:antioxidant activity"/>
    <property type="evidence" value="ECO:0007669"/>
    <property type="project" value="InterPro"/>
</dbReference>
<keyword evidence="5" id="KW-0812">Transmembrane</keyword>
<keyword evidence="5" id="KW-1133">Transmembrane helix</keyword>
<keyword evidence="4" id="KW-0676">Redox-active center</keyword>
<evidence type="ECO:0000256" key="4">
    <source>
        <dbReference type="ARBA" id="ARBA00023284"/>
    </source>
</evidence>
<evidence type="ECO:0000313" key="7">
    <source>
        <dbReference type="EMBL" id="QEC70554.1"/>
    </source>
</evidence>
<organism evidence="7 8">
    <name type="scientific">Arachidicoccus ginsenosidivorans</name>
    <dbReference type="NCBI Taxonomy" id="496057"/>
    <lineage>
        <taxon>Bacteria</taxon>
        <taxon>Pseudomonadati</taxon>
        <taxon>Bacteroidota</taxon>
        <taxon>Chitinophagia</taxon>
        <taxon>Chitinophagales</taxon>
        <taxon>Chitinophagaceae</taxon>
        <taxon>Arachidicoccus</taxon>
    </lineage>
</organism>
<comment type="subcellular location">
    <subcellularLocation>
        <location evidence="1">Cell envelope</location>
    </subcellularLocation>
</comment>
<dbReference type="GO" id="GO:0016491">
    <property type="term" value="F:oxidoreductase activity"/>
    <property type="evidence" value="ECO:0007669"/>
    <property type="project" value="InterPro"/>
</dbReference>
<dbReference type="GO" id="GO:0017004">
    <property type="term" value="P:cytochrome complex assembly"/>
    <property type="evidence" value="ECO:0007669"/>
    <property type="project" value="UniProtKB-KW"/>
</dbReference>
<feature type="transmembrane region" description="Helical" evidence="5">
    <location>
        <begin position="21"/>
        <end position="39"/>
    </location>
</feature>
<evidence type="ECO:0000256" key="5">
    <source>
        <dbReference type="SAM" id="Phobius"/>
    </source>
</evidence>
<name>A0A5B8VGD0_9BACT</name>
<protein>
    <submittedName>
        <fullName evidence="7">TlpA family protein disulfide reductase</fullName>
    </submittedName>
</protein>
<dbReference type="AlphaFoldDB" id="A0A5B8VGD0"/>
<dbReference type="InterPro" id="IPR050553">
    <property type="entry name" value="Thioredoxin_ResA/DsbE_sf"/>
</dbReference>
<reference evidence="7 8" key="1">
    <citation type="journal article" date="2017" name="Int. J. Syst. Evol. Microbiol.">
        <title>Arachidicoccus ginsenosidivorans sp. nov., with ginsenoside-converting activity isolated from ginseng cultivating soil.</title>
        <authorList>
            <person name="Siddiqi M.Z."/>
            <person name="Aslam Z."/>
            <person name="Im W.T."/>
        </authorList>
    </citation>
    <scope>NUCLEOTIDE SEQUENCE [LARGE SCALE GENOMIC DNA]</scope>
    <source>
        <strain evidence="7 8">Gsoil 809</strain>
    </source>
</reference>
<dbReference type="EMBL" id="CP042434">
    <property type="protein sequence ID" value="QEC70554.1"/>
    <property type="molecule type" value="Genomic_DNA"/>
</dbReference>
<keyword evidence="8" id="KW-1185">Reference proteome</keyword>
<evidence type="ECO:0000313" key="8">
    <source>
        <dbReference type="Proteomes" id="UP000321291"/>
    </source>
</evidence>
<dbReference type="PROSITE" id="PS51352">
    <property type="entry name" value="THIOREDOXIN_2"/>
    <property type="match status" value="1"/>
</dbReference>
<proteinExistence type="predicted"/>
<dbReference type="Pfam" id="PF00578">
    <property type="entry name" value="AhpC-TSA"/>
    <property type="match status" value="1"/>
</dbReference>
<dbReference type="PANTHER" id="PTHR42852:SF6">
    <property type="entry name" value="THIOL:DISULFIDE INTERCHANGE PROTEIN DSBE"/>
    <property type="match status" value="1"/>
</dbReference>
<dbReference type="RefSeq" id="WP_146779817.1">
    <property type="nucleotide sequence ID" value="NZ_CP042434.1"/>
</dbReference>
<evidence type="ECO:0000256" key="3">
    <source>
        <dbReference type="ARBA" id="ARBA00023157"/>
    </source>
</evidence>
<keyword evidence="5" id="KW-0472">Membrane</keyword>
<dbReference type="InterPro" id="IPR017937">
    <property type="entry name" value="Thioredoxin_CS"/>
</dbReference>